<dbReference type="Proteomes" id="UP001250932">
    <property type="component" value="Unassembled WGS sequence"/>
</dbReference>
<evidence type="ECO:0000256" key="5">
    <source>
        <dbReference type="ARBA" id="ARBA00022960"/>
    </source>
</evidence>
<evidence type="ECO:0000259" key="11">
    <source>
        <dbReference type="Pfam" id="PF03033"/>
    </source>
</evidence>
<comment type="caution">
    <text evidence="10">Lacks conserved residue(s) required for the propagation of feature annotation.</text>
</comment>
<keyword evidence="5 10" id="KW-0133">Cell shape</keyword>
<dbReference type="Pfam" id="PF03033">
    <property type="entry name" value="Glyco_transf_28"/>
    <property type="match status" value="1"/>
</dbReference>
<dbReference type="RefSeq" id="WP_313833910.1">
    <property type="nucleotide sequence ID" value="NZ_JAQOUE010000001.1"/>
</dbReference>
<comment type="function">
    <text evidence="10">Cell wall formation. Catalyzes the transfer of a GlcNAc subunit on undecaprenyl-pyrophosphoryl-MurNAc-pentapeptide (lipid intermediate I) to form undecaprenyl-pyrophosphoryl-MurNAc-(pentapeptide)GlcNAc (lipid intermediate II).</text>
</comment>
<comment type="similarity">
    <text evidence="10">Belongs to the glycosyltransferase 28 family. MurG subfamily.</text>
</comment>
<evidence type="ECO:0000313" key="13">
    <source>
        <dbReference type="EMBL" id="MDT7043343.1"/>
    </source>
</evidence>
<evidence type="ECO:0000256" key="4">
    <source>
        <dbReference type="ARBA" id="ARBA00022679"/>
    </source>
</evidence>
<dbReference type="HAMAP" id="MF_00033">
    <property type="entry name" value="MurG"/>
    <property type="match status" value="1"/>
</dbReference>
<keyword evidence="1 10" id="KW-1003">Cell membrane</keyword>
<keyword evidence="4 10" id="KW-0808">Transferase</keyword>
<feature type="binding site" evidence="10">
    <location>
        <begin position="10"/>
        <end position="12"/>
    </location>
    <ligand>
        <name>UDP-N-acetyl-alpha-D-glucosamine</name>
        <dbReference type="ChEBI" id="CHEBI:57705"/>
    </ligand>
</feature>
<dbReference type="EMBL" id="JAQOUE010000001">
    <property type="protein sequence ID" value="MDT7043343.1"/>
    <property type="molecule type" value="Genomic_DNA"/>
</dbReference>
<protein>
    <recommendedName>
        <fullName evidence="10">UDP-N-acetylglucosamine--N-acetylmuramyl-(pentapeptide) pyrophosphoryl-undecaprenol N-acetylglucosamine transferase</fullName>
        <ecNumber evidence="10">2.4.1.227</ecNumber>
    </recommendedName>
    <alternativeName>
        <fullName evidence="10">Undecaprenyl-PP-MurNAc-pentapeptide-UDPGlcNAc GlcNAc transferase</fullName>
    </alternativeName>
</protein>
<feature type="binding site" evidence="10">
    <location>
        <position position="165"/>
    </location>
    <ligand>
        <name>UDP-N-acetyl-alpha-D-glucosamine</name>
        <dbReference type="ChEBI" id="CHEBI:57705"/>
    </ligand>
</feature>
<dbReference type="InterPro" id="IPR006009">
    <property type="entry name" value="GlcNAc_MurG"/>
</dbReference>
<keyword evidence="2 10" id="KW-0132">Cell division</keyword>
<dbReference type="PANTHER" id="PTHR21015:SF22">
    <property type="entry name" value="GLYCOSYLTRANSFERASE"/>
    <property type="match status" value="1"/>
</dbReference>
<evidence type="ECO:0000256" key="7">
    <source>
        <dbReference type="ARBA" id="ARBA00023136"/>
    </source>
</evidence>
<keyword evidence="14" id="KW-1185">Reference proteome</keyword>
<dbReference type="GO" id="GO:0016757">
    <property type="term" value="F:glycosyltransferase activity"/>
    <property type="evidence" value="ECO:0007669"/>
    <property type="project" value="UniProtKB-KW"/>
</dbReference>
<evidence type="ECO:0000256" key="6">
    <source>
        <dbReference type="ARBA" id="ARBA00022984"/>
    </source>
</evidence>
<comment type="caution">
    <text evidence="13">The sequence shown here is derived from an EMBL/GenBank/DDBJ whole genome shotgun (WGS) entry which is preliminary data.</text>
</comment>
<dbReference type="NCBIfam" id="TIGR01133">
    <property type="entry name" value="murG"/>
    <property type="match status" value="1"/>
</dbReference>
<feature type="domain" description="Glycosyltransferase family 28 N-terminal" evidence="11">
    <location>
        <begin position="3"/>
        <end position="142"/>
    </location>
</feature>
<evidence type="ECO:0000256" key="8">
    <source>
        <dbReference type="ARBA" id="ARBA00023306"/>
    </source>
</evidence>
<feature type="binding site" evidence="10">
    <location>
        <position position="189"/>
    </location>
    <ligand>
        <name>UDP-N-acetyl-alpha-D-glucosamine</name>
        <dbReference type="ChEBI" id="CHEBI:57705"/>
    </ligand>
</feature>
<dbReference type="SUPFAM" id="SSF53756">
    <property type="entry name" value="UDP-Glycosyltransferase/glycogen phosphorylase"/>
    <property type="match status" value="1"/>
</dbReference>
<dbReference type="InterPro" id="IPR004276">
    <property type="entry name" value="GlycoTrans_28_N"/>
</dbReference>
<keyword evidence="6 10" id="KW-0573">Peptidoglycan synthesis</keyword>
<keyword evidence="8 10" id="KW-0131">Cell cycle</keyword>
<keyword evidence="3 10" id="KW-0328">Glycosyltransferase</keyword>
<accession>A0ABU3KAK1</accession>
<keyword evidence="7 10" id="KW-0472">Membrane</keyword>
<evidence type="ECO:0000256" key="10">
    <source>
        <dbReference type="HAMAP-Rule" id="MF_00033"/>
    </source>
</evidence>
<feature type="binding site" evidence="10">
    <location>
        <position position="289"/>
    </location>
    <ligand>
        <name>UDP-N-acetyl-alpha-D-glucosamine</name>
        <dbReference type="ChEBI" id="CHEBI:57705"/>
    </ligand>
</feature>
<dbReference type="InterPro" id="IPR007235">
    <property type="entry name" value="Glyco_trans_28_C"/>
</dbReference>
<organism evidence="13 14">
    <name type="scientific">Candidatus Nitronereus thalassa</name>
    <dbReference type="NCBI Taxonomy" id="3020898"/>
    <lineage>
        <taxon>Bacteria</taxon>
        <taxon>Pseudomonadati</taxon>
        <taxon>Nitrospirota</taxon>
        <taxon>Nitrospiria</taxon>
        <taxon>Nitrospirales</taxon>
        <taxon>Nitrospiraceae</taxon>
        <taxon>Candidatus Nitronereus</taxon>
    </lineage>
</organism>
<dbReference type="EC" id="2.4.1.227" evidence="10"/>
<evidence type="ECO:0000259" key="12">
    <source>
        <dbReference type="Pfam" id="PF04101"/>
    </source>
</evidence>
<sequence>MNVVIAAGGTGGHFYPAIALAEEFRRQNPRTSVTLIGTGRALEQMMMGETNINIEPLQVQGIVGKGLVASLRGLLLVPSAIWKAMQFLRVQRADLVIGTGGYTSPPVVIAAWLLGIKRVLLEPNAIPGLANRVLGPLAHRVFVSFEHARSYFNPEKVKLVGAPIRKAFVDPPPVAHSGEIKTLLVCGGSQGATAINTATIEAVKQSDRLRTELQIIHQTGMADLGRVQKAYEHVDARAEVVPFIKDMPKTLRDADLVISRCGALTLAEISACGKPAVLIPYPAATHGHQEHNARVVEQAGAGVMLLQSELTGSRLAEVIESLIDNQEKVRSMAQESLALRKIDSAEATVRECAELVASP</sequence>
<feature type="binding site" evidence="10">
    <location>
        <position position="244"/>
    </location>
    <ligand>
        <name>UDP-N-acetyl-alpha-D-glucosamine</name>
        <dbReference type="ChEBI" id="CHEBI:57705"/>
    </ligand>
</feature>
<reference evidence="13 14" key="1">
    <citation type="journal article" date="2023" name="ISME J.">
        <title>Cultivation and genomic characterization of novel and ubiquitous marine nitrite-oxidizing bacteria from the Nitrospirales.</title>
        <authorList>
            <person name="Mueller A.J."/>
            <person name="Daebeler A."/>
            <person name="Herbold C.W."/>
            <person name="Kirkegaard R.H."/>
            <person name="Daims H."/>
        </authorList>
    </citation>
    <scope>NUCLEOTIDE SEQUENCE [LARGE SCALE GENOMIC DNA]</scope>
    <source>
        <strain evidence="13 14">EB</strain>
    </source>
</reference>
<keyword evidence="9 10" id="KW-0961">Cell wall biogenesis/degradation</keyword>
<comment type="subcellular location">
    <subcellularLocation>
        <location evidence="10">Cell membrane</location>
        <topology evidence="10">Peripheral membrane protein</topology>
        <orientation evidence="10">Cytoplasmic side</orientation>
    </subcellularLocation>
</comment>
<evidence type="ECO:0000256" key="1">
    <source>
        <dbReference type="ARBA" id="ARBA00022475"/>
    </source>
</evidence>
<feature type="domain" description="Glycosyl transferase family 28 C-terminal" evidence="12">
    <location>
        <begin position="182"/>
        <end position="341"/>
    </location>
</feature>
<dbReference type="Pfam" id="PF04101">
    <property type="entry name" value="Glyco_tran_28_C"/>
    <property type="match status" value="1"/>
</dbReference>
<evidence type="ECO:0000256" key="2">
    <source>
        <dbReference type="ARBA" id="ARBA00022618"/>
    </source>
</evidence>
<dbReference type="Gene3D" id="3.40.50.2000">
    <property type="entry name" value="Glycogen Phosphorylase B"/>
    <property type="match status" value="2"/>
</dbReference>
<comment type="catalytic activity">
    <reaction evidence="10">
        <text>di-trans,octa-cis-undecaprenyl diphospho-N-acetyl-alpha-D-muramoyl-L-alanyl-D-glutamyl-meso-2,6-diaminopimeloyl-D-alanyl-D-alanine + UDP-N-acetyl-alpha-D-glucosamine = di-trans,octa-cis-undecaprenyl diphospho-[N-acetyl-alpha-D-glucosaminyl-(1-&gt;4)]-N-acetyl-alpha-D-muramoyl-L-alanyl-D-glutamyl-meso-2,6-diaminopimeloyl-D-alanyl-D-alanine + UDP + H(+)</text>
        <dbReference type="Rhea" id="RHEA:31227"/>
        <dbReference type="ChEBI" id="CHEBI:15378"/>
        <dbReference type="ChEBI" id="CHEBI:57705"/>
        <dbReference type="ChEBI" id="CHEBI:58223"/>
        <dbReference type="ChEBI" id="CHEBI:61387"/>
        <dbReference type="ChEBI" id="CHEBI:61388"/>
        <dbReference type="EC" id="2.4.1.227"/>
    </reaction>
</comment>
<feature type="binding site" evidence="10">
    <location>
        <position position="124"/>
    </location>
    <ligand>
        <name>UDP-N-acetyl-alpha-D-glucosamine</name>
        <dbReference type="ChEBI" id="CHEBI:57705"/>
    </ligand>
</feature>
<gene>
    <name evidence="10 13" type="primary">murG</name>
    <name evidence="13" type="ORF">PPG34_13365</name>
</gene>
<evidence type="ECO:0000256" key="9">
    <source>
        <dbReference type="ARBA" id="ARBA00023316"/>
    </source>
</evidence>
<proteinExistence type="inferred from homology"/>
<dbReference type="PANTHER" id="PTHR21015">
    <property type="entry name" value="UDP-N-ACETYLGLUCOSAMINE--N-ACETYLMURAMYL-(PENTAPEPTIDE) PYROPHOSPHORYL-UNDECAPRENOL N-ACETYLGLUCOSAMINE TRANSFERASE 1"/>
    <property type="match status" value="1"/>
</dbReference>
<evidence type="ECO:0000256" key="3">
    <source>
        <dbReference type="ARBA" id="ARBA00022676"/>
    </source>
</evidence>
<name>A0ABU3KAK1_9BACT</name>
<dbReference type="CDD" id="cd03785">
    <property type="entry name" value="GT28_MurG"/>
    <property type="match status" value="1"/>
</dbReference>
<comment type="pathway">
    <text evidence="10">Cell wall biogenesis; peptidoglycan biosynthesis.</text>
</comment>
<evidence type="ECO:0000313" key="14">
    <source>
        <dbReference type="Proteomes" id="UP001250932"/>
    </source>
</evidence>